<proteinExistence type="inferred from homology"/>
<dbReference type="InterPro" id="IPR029058">
    <property type="entry name" value="AB_hydrolase_fold"/>
</dbReference>
<dbReference type="PROSITE" id="PS00131">
    <property type="entry name" value="CARBOXYPEPT_SER_SER"/>
    <property type="match status" value="1"/>
</dbReference>
<keyword evidence="3" id="KW-1185">Reference proteome</keyword>
<dbReference type="PANTHER" id="PTHR11802:SF38">
    <property type="entry name" value="SERINE CARBOXYPEPTIDASE CTSA-1.2"/>
    <property type="match status" value="1"/>
</dbReference>
<reference evidence="4" key="1">
    <citation type="submission" date="2019-09" db="UniProtKB">
        <authorList>
            <consortium name="WormBaseParasite"/>
        </authorList>
    </citation>
    <scope>IDENTIFICATION</scope>
</reference>
<dbReference type="InterPro" id="IPR018202">
    <property type="entry name" value="Ser_caboxypep_ser_AS"/>
</dbReference>
<organism evidence="3 4">
    <name type="scientific">Heligmosomoides polygyrus</name>
    <name type="common">Parasitic roundworm</name>
    <dbReference type="NCBI Taxonomy" id="6339"/>
    <lineage>
        <taxon>Eukaryota</taxon>
        <taxon>Metazoa</taxon>
        <taxon>Ecdysozoa</taxon>
        <taxon>Nematoda</taxon>
        <taxon>Chromadorea</taxon>
        <taxon>Rhabditida</taxon>
        <taxon>Rhabditina</taxon>
        <taxon>Rhabditomorpha</taxon>
        <taxon>Strongyloidea</taxon>
        <taxon>Heligmosomidae</taxon>
        <taxon>Heligmosomoides</taxon>
    </lineage>
</organism>
<dbReference type="InterPro" id="IPR001563">
    <property type="entry name" value="Peptidase_S10"/>
</dbReference>
<evidence type="ECO:0000313" key="3">
    <source>
        <dbReference type="Proteomes" id="UP000050761"/>
    </source>
</evidence>
<keyword evidence="2" id="KW-0378">Hydrolase</keyword>
<dbReference type="WBParaSite" id="HPBE_0001770501-mRNA-1">
    <property type="protein sequence ID" value="HPBE_0001770501-mRNA-1"/>
    <property type="gene ID" value="HPBE_0001770501"/>
</dbReference>
<dbReference type="PRINTS" id="PR00724">
    <property type="entry name" value="CRBOXYPTASEC"/>
</dbReference>
<dbReference type="Pfam" id="PF00450">
    <property type="entry name" value="Peptidase_S10"/>
    <property type="match status" value="1"/>
</dbReference>
<keyword evidence="2" id="KW-0645">Protease</keyword>
<dbReference type="AlphaFoldDB" id="A0A183G7E6"/>
<comment type="similarity">
    <text evidence="1 2">Belongs to the peptidase S10 family.</text>
</comment>
<sequence>LITNLPGAPALNYKQYSGYYAVGDAKNHQLHYWFVESQGNPSTDPVLLWLTGGPGCSGLSALLTEWGPLMESRVNPDGATLSINPYSWNRNASVLTLESPAGVGYSFATDNNVKTGDDQTASENWDALVAFFNEFPQYKANDFYVTGESYGGVYVPTLVQTILDRQSQNKMNIKGFAIGNGCVSANDGTDALVNFEYAHGMIDDNKWQKVKSQCCKNDTDGCAFHTFNGLDMCSAFVEATTLSAWNGGINPYNMYANCVNTPGAQVSTRFRLEYKARTGNELDLSTVPCMNETAATVYLNRPDVRKALGIPSSLGPWAICSDLISNTYNKQYGEMDTRVMNALSQGLKGMIYSGDVDMACNFLMGQRFSRKLGLKVFGNISGYEAFHRPLREK</sequence>
<evidence type="ECO:0000256" key="2">
    <source>
        <dbReference type="RuleBase" id="RU361156"/>
    </source>
</evidence>
<name>A0A183G7E6_HELPZ</name>
<dbReference type="SUPFAM" id="SSF53474">
    <property type="entry name" value="alpha/beta-Hydrolases"/>
    <property type="match status" value="1"/>
</dbReference>
<dbReference type="GO" id="GO:0006508">
    <property type="term" value="P:proteolysis"/>
    <property type="evidence" value="ECO:0007669"/>
    <property type="project" value="UniProtKB-KW"/>
</dbReference>
<dbReference type="GO" id="GO:0004185">
    <property type="term" value="F:serine-type carboxypeptidase activity"/>
    <property type="evidence" value="ECO:0007669"/>
    <property type="project" value="UniProtKB-UniRule"/>
</dbReference>
<accession>A0A183G7E6</accession>
<dbReference type="Gene3D" id="3.40.50.1820">
    <property type="entry name" value="alpha/beta hydrolase"/>
    <property type="match status" value="1"/>
</dbReference>
<keyword evidence="2" id="KW-0121">Carboxypeptidase</keyword>
<dbReference type="EC" id="3.4.16.-" evidence="2"/>
<evidence type="ECO:0000313" key="4">
    <source>
        <dbReference type="WBParaSite" id="HPBE_0001770501-mRNA-1"/>
    </source>
</evidence>
<protein>
    <recommendedName>
        <fullName evidence="2">Carboxypeptidase</fullName>
        <ecNumber evidence="2">3.4.16.-</ecNumber>
    </recommendedName>
</protein>
<evidence type="ECO:0000256" key="1">
    <source>
        <dbReference type="ARBA" id="ARBA00009431"/>
    </source>
</evidence>
<dbReference type="Proteomes" id="UP000050761">
    <property type="component" value="Unassembled WGS sequence"/>
</dbReference>
<dbReference type="PANTHER" id="PTHR11802">
    <property type="entry name" value="SERINE PROTEASE FAMILY S10 SERINE CARBOXYPEPTIDASE"/>
    <property type="match status" value="1"/>
</dbReference>